<dbReference type="AlphaFoldDB" id="A0A507BY90"/>
<dbReference type="Pfam" id="PF12706">
    <property type="entry name" value="Lactamase_B_2"/>
    <property type="match status" value="1"/>
</dbReference>
<dbReference type="InterPro" id="IPR024884">
    <property type="entry name" value="NAPE-PLD"/>
</dbReference>
<dbReference type="GO" id="GO:0008270">
    <property type="term" value="F:zinc ion binding"/>
    <property type="evidence" value="ECO:0007669"/>
    <property type="project" value="InterPro"/>
</dbReference>
<dbReference type="EMBL" id="QEAO01000018">
    <property type="protein sequence ID" value="TPX33757.1"/>
    <property type="molecule type" value="Genomic_DNA"/>
</dbReference>
<dbReference type="PANTHER" id="PTHR15032">
    <property type="entry name" value="N-ACYL-PHOSPHATIDYLETHANOLAMINE-HYDROLYZING PHOSPHOLIPASE D"/>
    <property type="match status" value="1"/>
</dbReference>
<dbReference type="Gene3D" id="3.60.15.10">
    <property type="entry name" value="Ribonuclease Z/Hydroxyacylglutathione hydrolase-like"/>
    <property type="match status" value="1"/>
</dbReference>
<dbReference type="GO" id="GO:0070290">
    <property type="term" value="F:N-acylphosphatidylethanolamine-specific phospholipase D activity"/>
    <property type="evidence" value="ECO:0007669"/>
    <property type="project" value="InterPro"/>
</dbReference>
<proteinExistence type="predicted"/>
<dbReference type="SUPFAM" id="SSF56281">
    <property type="entry name" value="Metallo-hydrolase/oxidoreductase"/>
    <property type="match status" value="1"/>
</dbReference>
<dbReference type="Proteomes" id="UP000319731">
    <property type="component" value="Unassembled WGS sequence"/>
</dbReference>
<accession>A0A507BY90</accession>
<sequence>MPTVIKTSEDRPAGTKTHHQPDGTFVNPWPSFKSGDASFLRVLWNWERERSKPPPESERLAVRKPDFEKIQQFYHGKIQGNFLLTWIGHAAMLITVPRMHILFDPCLSDRCSPSQLVGPKRITPPACQIEDLPPVDVVVISHNHYDHLDKNTILALAKSPQTYFFVPLGCKKWFTDLEIKNVVECDWWDEYKYTVERDIETSVSVAATPCQHFSGRSLWDRNHTLWASWVLVSKNAKFFFGGDTGLRTVPENFEGDLATLPTCPAFNEIGEKYGPFNLSAIPIGAYSPRWFMSRVHCDPSDAVLVHKMVKSQKSVGMHFGTFILTDEPVNEPPKKLKEEAKAAGLAEDEFITIEIGESIVV</sequence>
<feature type="binding site" evidence="1">
    <location>
        <position position="296"/>
    </location>
    <ligand>
        <name>an N-acyl-1,2-diacyl-sn-glycero-3-phosphoethanolamine</name>
        <dbReference type="ChEBI" id="CHEBI:62537"/>
    </ligand>
</feature>
<dbReference type="PIRSF" id="PIRSF038896">
    <property type="entry name" value="NAPE-PLD"/>
    <property type="match status" value="1"/>
</dbReference>
<comment type="caution">
    <text evidence="4">The sequence shown here is derived from an EMBL/GenBank/DDBJ whole genome shotgun (WGS) entry which is preliminary data.</text>
</comment>
<dbReference type="STRING" id="1806994.A0A507BY90"/>
<dbReference type="GO" id="GO:0005737">
    <property type="term" value="C:cytoplasm"/>
    <property type="evidence" value="ECO:0007669"/>
    <property type="project" value="TreeGrafter"/>
</dbReference>
<dbReference type="InterPro" id="IPR001279">
    <property type="entry name" value="Metallo-B-lactamas"/>
</dbReference>
<dbReference type="RefSeq" id="XP_031024674.1">
    <property type="nucleotide sequence ID" value="XM_031169381.1"/>
</dbReference>
<keyword evidence="5" id="KW-1185">Reference proteome</keyword>
<name>A0A507BY90_9FUNG</name>
<evidence type="ECO:0000256" key="1">
    <source>
        <dbReference type="PIRSR" id="PIRSR038896-50"/>
    </source>
</evidence>
<evidence type="ECO:0000256" key="2">
    <source>
        <dbReference type="SAM" id="MobiDB-lite"/>
    </source>
</evidence>
<reference evidence="4 5" key="1">
    <citation type="journal article" date="2019" name="Sci. Rep.">
        <title>Comparative genomics of chytrid fungi reveal insights into the obligate biotrophic and pathogenic lifestyle of Synchytrium endobioticum.</title>
        <authorList>
            <person name="van de Vossenberg B.T.L.H."/>
            <person name="Warris S."/>
            <person name="Nguyen H.D.T."/>
            <person name="van Gent-Pelzer M.P.E."/>
            <person name="Joly D.L."/>
            <person name="van de Geest H.C."/>
            <person name="Bonants P.J.M."/>
            <person name="Smith D.S."/>
            <person name="Levesque C.A."/>
            <person name="van der Lee T.A.J."/>
        </authorList>
    </citation>
    <scope>NUCLEOTIDE SEQUENCE [LARGE SCALE GENOMIC DNA]</scope>
    <source>
        <strain evidence="4 5">JEL517</strain>
    </source>
</reference>
<evidence type="ECO:0000259" key="3">
    <source>
        <dbReference type="Pfam" id="PF12706"/>
    </source>
</evidence>
<evidence type="ECO:0000313" key="4">
    <source>
        <dbReference type="EMBL" id="TPX33757.1"/>
    </source>
</evidence>
<feature type="region of interest" description="Disordered" evidence="2">
    <location>
        <begin position="1"/>
        <end position="22"/>
    </location>
</feature>
<dbReference type="GeneID" id="42004678"/>
<organism evidence="4 5">
    <name type="scientific">Synchytrium microbalum</name>
    <dbReference type="NCBI Taxonomy" id="1806994"/>
    <lineage>
        <taxon>Eukaryota</taxon>
        <taxon>Fungi</taxon>
        <taxon>Fungi incertae sedis</taxon>
        <taxon>Chytridiomycota</taxon>
        <taxon>Chytridiomycota incertae sedis</taxon>
        <taxon>Chytridiomycetes</taxon>
        <taxon>Synchytriales</taxon>
        <taxon>Synchytriaceae</taxon>
        <taxon>Synchytrium</taxon>
    </lineage>
</organism>
<protein>
    <recommendedName>
        <fullName evidence="3">Metallo-beta-lactamase domain-containing protein</fullName>
    </recommendedName>
</protein>
<evidence type="ECO:0000313" key="5">
    <source>
        <dbReference type="Proteomes" id="UP000319731"/>
    </source>
</evidence>
<dbReference type="PANTHER" id="PTHR15032:SF4">
    <property type="entry name" value="N-ACYL-PHOSPHATIDYLETHANOLAMINE-HYDROLYZING PHOSPHOLIPASE D"/>
    <property type="match status" value="1"/>
</dbReference>
<gene>
    <name evidence="4" type="ORF">SmJEL517_g03453</name>
</gene>
<feature type="domain" description="Metallo-beta-lactamase" evidence="3">
    <location>
        <begin position="101"/>
        <end position="319"/>
    </location>
</feature>
<dbReference type="OrthoDB" id="332863at2759"/>
<dbReference type="InterPro" id="IPR036866">
    <property type="entry name" value="RibonucZ/Hydroxyglut_hydro"/>
</dbReference>
<feature type="binding site" evidence="1">
    <location>
        <position position="145"/>
    </location>
    <ligand>
        <name>an N-acyl-1,2-diacyl-sn-glycero-3-phosphoethanolamine</name>
        <dbReference type="ChEBI" id="CHEBI:62537"/>
    </ligand>
</feature>